<name>A0AAF0WBS5_DAUCS</name>
<evidence type="ECO:0000256" key="2">
    <source>
        <dbReference type="ARBA" id="ARBA00022692"/>
    </source>
</evidence>
<evidence type="ECO:0000256" key="6">
    <source>
        <dbReference type="ARBA" id="ARBA00023136"/>
    </source>
</evidence>
<dbReference type="InterPro" id="IPR026961">
    <property type="entry name" value="PGG_dom"/>
</dbReference>
<keyword evidence="2 7" id="KW-0812">Transmembrane</keyword>
<dbReference type="EMBL" id="CP093344">
    <property type="protein sequence ID" value="WOG86577.1"/>
    <property type="molecule type" value="Genomic_DNA"/>
</dbReference>
<keyword evidence="5" id="KW-0040">ANK repeat</keyword>
<evidence type="ECO:0000256" key="1">
    <source>
        <dbReference type="ARBA" id="ARBA00004141"/>
    </source>
</evidence>
<feature type="transmembrane region" description="Helical" evidence="7">
    <location>
        <begin position="284"/>
        <end position="305"/>
    </location>
</feature>
<reference evidence="9" key="1">
    <citation type="journal article" date="2016" name="Nat. Genet.">
        <title>A high-quality carrot genome assembly provides new insights into carotenoid accumulation and asterid genome evolution.</title>
        <authorList>
            <person name="Iorizzo M."/>
            <person name="Ellison S."/>
            <person name="Senalik D."/>
            <person name="Zeng P."/>
            <person name="Satapoomin P."/>
            <person name="Huang J."/>
            <person name="Bowman M."/>
            <person name="Iovene M."/>
            <person name="Sanseverino W."/>
            <person name="Cavagnaro P."/>
            <person name="Yildiz M."/>
            <person name="Macko-Podgorni A."/>
            <person name="Moranska E."/>
            <person name="Grzebelus E."/>
            <person name="Grzebelus D."/>
            <person name="Ashrafi H."/>
            <person name="Zheng Z."/>
            <person name="Cheng S."/>
            <person name="Spooner D."/>
            <person name="Van Deynze A."/>
            <person name="Simon P."/>
        </authorList>
    </citation>
    <scope>NUCLEOTIDE SEQUENCE</scope>
    <source>
        <tissue evidence="9">Leaf</tissue>
    </source>
</reference>
<keyword evidence="3" id="KW-0677">Repeat</keyword>
<evidence type="ECO:0000256" key="5">
    <source>
        <dbReference type="ARBA" id="ARBA00023043"/>
    </source>
</evidence>
<feature type="transmembrane region" description="Helical" evidence="7">
    <location>
        <begin position="351"/>
        <end position="376"/>
    </location>
</feature>
<reference evidence="9" key="2">
    <citation type="submission" date="2022-03" db="EMBL/GenBank/DDBJ databases">
        <title>Draft title - Genomic analysis of global carrot germplasm unveils the trajectory of domestication and the origin of high carotenoid orange carrot.</title>
        <authorList>
            <person name="Iorizzo M."/>
            <person name="Ellison S."/>
            <person name="Senalik D."/>
            <person name="Macko-Podgorni A."/>
            <person name="Grzebelus D."/>
            <person name="Bostan H."/>
            <person name="Rolling W."/>
            <person name="Curaba J."/>
            <person name="Simon P."/>
        </authorList>
    </citation>
    <scope>NUCLEOTIDE SEQUENCE</scope>
    <source>
        <tissue evidence="9">Leaf</tissue>
    </source>
</reference>
<dbReference type="PANTHER" id="PTHR24186:SF50">
    <property type="entry name" value="ANKYRIN REPEAT-CONTAINING PROTEIN ITN1-LIKE ISOFORM X1"/>
    <property type="match status" value="1"/>
</dbReference>
<evidence type="ECO:0000313" key="10">
    <source>
        <dbReference type="Proteomes" id="UP000077755"/>
    </source>
</evidence>
<dbReference type="InterPro" id="IPR036770">
    <property type="entry name" value="Ankyrin_rpt-contain_sf"/>
</dbReference>
<comment type="subcellular location">
    <subcellularLocation>
        <location evidence="1">Membrane</location>
        <topology evidence="1">Multi-pass membrane protein</topology>
    </subcellularLocation>
</comment>
<gene>
    <name evidence="9" type="ORF">DCAR_0205792</name>
</gene>
<evidence type="ECO:0000259" key="8">
    <source>
        <dbReference type="Pfam" id="PF13962"/>
    </source>
</evidence>
<dbReference type="SUPFAM" id="SSF48403">
    <property type="entry name" value="Ankyrin repeat"/>
    <property type="match status" value="1"/>
</dbReference>
<dbReference type="Pfam" id="PF13962">
    <property type="entry name" value="PGG"/>
    <property type="match status" value="1"/>
</dbReference>
<keyword evidence="10" id="KW-1185">Reference proteome</keyword>
<dbReference type="Proteomes" id="UP000077755">
    <property type="component" value="Chromosome 2"/>
</dbReference>
<dbReference type="AlphaFoldDB" id="A0AAF0WBS5"/>
<protein>
    <recommendedName>
        <fullName evidence="8">PGG domain-containing protein</fullName>
    </recommendedName>
</protein>
<evidence type="ECO:0000256" key="4">
    <source>
        <dbReference type="ARBA" id="ARBA00022989"/>
    </source>
</evidence>
<evidence type="ECO:0000256" key="7">
    <source>
        <dbReference type="SAM" id="Phobius"/>
    </source>
</evidence>
<evidence type="ECO:0000256" key="3">
    <source>
        <dbReference type="ARBA" id="ARBA00022737"/>
    </source>
</evidence>
<accession>A0AAF0WBS5</accession>
<dbReference type="PANTHER" id="PTHR24186">
    <property type="entry name" value="PROTEIN PHOSPHATASE 1 REGULATORY SUBUNIT"/>
    <property type="match status" value="1"/>
</dbReference>
<sequence length="384" mass="43566">MIKAQKDVGYPFVYKDMEATPFYVAIERGYTSTLIRLMELWPTLSSDANSPYTFLTQDGQNILHMAAVAHAAENRKAVAHAVDTRKAAADNRKEMVQSVLKYCPNKYKDKILKQKDKNGDTPLHLLISHGCFIPALIKHKGLDTMARNKRDFTPRDMLYVEDATVVDQVQIKIALDEVLTSKSGWKLWGRKIEKKADIWRCNKTPPSKRKEKDVKFEGEKKILEKQRTRDRKTYQIRTNTQILVTALTTTVAFTVGFTMPGGLHQSGEHDEGLVILSRKTAFKIFMVSDALALLMSTSSLFFYFLESMNEDLQQVSLLNASSTVLNILSISAMMVTFIAGTYVVLSATPVLAIAICIIGSLFFFLILILWIMKIVFDRYKRNKD</sequence>
<dbReference type="Gene3D" id="1.25.40.20">
    <property type="entry name" value="Ankyrin repeat-containing domain"/>
    <property type="match status" value="1"/>
</dbReference>
<proteinExistence type="predicted"/>
<keyword evidence="4 7" id="KW-1133">Transmembrane helix</keyword>
<feature type="transmembrane region" description="Helical" evidence="7">
    <location>
        <begin position="242"/>
        <end position="264"/>
    </location>
</feature>
<organism evidence="9 10">
    <name type="scientific">Daucus carota subsp. sativus</name>
    <name type="common">Carrot</name>
    <dbReference type="NCBI Taxonomy" id="79200"/>
    <lineage>
        <taxon>Eukaryota</taxon>
        <taxon>Viridiplantae</taxon>
        <taxon>Streptophyta</taxon>
        <taxon>Embryophyta</taxon>
        <taxon>Tracheophyta</taxon>
        <taxon>Spermatophyta</taxon>
        <taxon>Magnoliopsida</taxon>
        <taxon>eudicotyledons</taxon>
        <taxon>Gunneridae</taxon>
        <taxon>Pentapetalae</taxon>
        <taxon>asterids</taxon>
        <taxon>campanulids</taxon>
        <taxon>Apiales</taxon>
        <taxon>Apiaceae</taxon>
        <taxon>Apioideae</taxon>
        <taxon>Scandiceae</taxon>
        <taxon>Daucinae</taxon>
        <taxon>Daucus</taxon>
        <taxon>Daucus sect. Daucus</taxon>
    </lineage>
</organism>
<keyword evidence="6 7" id="KW-0472">Membrane</keyword>
<dbReference type="GO" id="GO:0005886">
    <property type="term" value="C:plasma membrane"/>
    <property type="evidence" value="ECO:0007669"/>
    <property type="project" value="TreeGrafter"/>
</dbReference>
<evidence type="ECO:0000313" key="9">
    <source>
        <dbReference type="EMBL" id="WOG86577.1"/>
    </source>
</evidence>
<feature type="transmembrane region" description="Helical" evidence="7">
    <location>
        <begin position="317"/>
        <end position="345"/>
    </location>
</feature>
<feature type="domain" description="PGG" evidence="8">
    <location>
        <begin position="233"/>
        <end position="344"/>
    </location>
</feature>